<proteinExistence type="predicted"/>
<dbReference type="OrthoDB" id="964134at2"/>
<accession>A0A098L8F0</accession>
<dbReference type="Gene3D" id="6.20.20.10">
    <property type="match status" value="1"/>
</dbReference>
<organism evidence="1 2">
    <name type="scientific">Sporocytophaga myxococcoides</name>
    <dbReference type="NCBI Taxonomy" id="153721"/>
    <lineage>
        <taxon>Bacteria</taxon>
        <taxon>Pseudomonadati</taxon>
        <taxon>Bacteroidota</taxon>
        <taxon>Cytophagia</taxon>
        <taxon>Cytophagales</taxon>
        <taxon>Cytophagaceae</taxon>
        <taxon>Sporocytophaga</taxon>
    </lineage>
</organism>
<evidence type="ECO:0000313" key="2">
    <source>
        <dbReference type="Proteomes" id="UP000030185"/>
    </source>
</evidence>
<sequence>MAGCGYVCPLCEGRGMDEYGNDCDHCSGPKNKSLTEEQEEWIRNVHEGPCCSHPEEEI</sequence>
<dbReference type="Proteomes" id="UP000030185">
    <property type="component" value="Unassembled WGS sequence"/>
</dbReference>
<evidence type="ECO:0000313" key="1">
    <source>
        <dbReference type="EMBL" id="GAL82981.1"/>
    </source>
</evidence>
<dbReference type="EMBL" id="BBLT01000001">
    <property type="protein sequence ID" value="GAL82981.1"/>
    <property type="molecule type" value="Genomic_DNA"/>
</dbReference>
<gene>
    <name evidence="1" type="ORF">MYP_207</name>
</gene>
<protein>
    <submittedName>
        <fullName evidence="1">Uncharacterized protein</fullName>
    </submittedName>
</protein>
<dbReference type="RefSeq" id="WP_156140223.1">
    <property type="nucleotide sequence ID" value="NZ_BBLT01000001.1"/>
</dbReference>
<name>A0A098L8F0_9BACT</name>
<reference evidence="1 2" key="1">
    <citation type="submission" date="2014-09" db="EMBL/GenBank/DDBJ databases">
        <title>Sporocytophaga myxococcoides PG-01 genome sequencing.</title>
        <authorList>
            <person name="Liu L."/>
            <person name="Gao P.J."/>
            <person name="Chen G.J."/>
            <person name="Wang L.S."/>
        </authorList>
    </citation>
    <scope>NUCLEOTIDE SEQUENCE [LARGE SCALE GENOMIC DNA]</scope>
    <source>
        <strain evidence="1 2">PG-01</strain>
    </source>
</reference>
<comment type="caution">
    <text evidence="1">The sequence shown here is derived from an EMBL/GenBank/DDBJ whole genome shotgun (WGS) entry which is preliminary data.</text>
</comment>
<dbReference type="STRING" id="153721.MYP_207"/>
<keyword evidence="2" id="KW-1185">Reference proteome</keyword>
<dbReference type="AlphaFoldDB" id="A0A098L8F0"/>